<gene>
    <name evidence="6" type="ORF">ANCCAN_10121</name>
</gene>
<dbReference type="PROSITE" id="PS00122">
    <property type="entry name" value="CARBOXYLESTERASE_B_1"/>
    <property type="match status" value="1"/>
</dbReference>
<dbReference type="SUPFAM" id="SSF53474">
    <property type="entry name" value="alpha/beta-Hydrolases"/>
    <property type="match status" value="1"/>
</dbReference>
<evidence type="ECO:0000313" key="6">
    <source>
        <dbReference type="EMBL" id="RCN43920.1"/>
    </source>
</evidence>
<dbReference type="GO" id="GO:0052689">
    <property type="term" value="F:carboxylic ester hydrolase activity"/>
    <property type="evidence" value="ECO:0007669"/>
    <property type="project" value="UniProtKB-KW"/>
</dbReference>
<dbReference type="EMBL" id="JOJR01000143">
    <property type="protein sequence ID" value="RCN43920.1"/>
    <property type="molecule type" value="Genomic_DNA"/>
</dbReference>
<dbReference type="EC" id="3.1.1.-" evidence="4"/>
<keyword evidence="2" id="KW-0719">Serine esterase</keyword>
<reference evidence="6 7" key="1">
    <citation type="submission" date="2014-10" db="EMBL/GenBank/DDBJ databases">
        <title>Draft genome of the hookworm Ancylostoma caninum.</title>
        <authorList>
            <person name="Mitreva M."/>
        </authorList>
    </citation>
    <scope>NUCLEOTIDE SEQUENCE [LARGE SCALE GENOMIC DNA]</scope>
    <source>
        <strain evidence="6 7">Baltimore</strain>
    </source>
</reference>
<proteinExistence type="inferred from homology"/>
<comment type="similarity">
    <text evidence="1 4">Belongs to the type-B carboxylesterase/lipase family.</text>
</comment>
<evidence type="ECO:0000256" key="4">
    <source>
        <dbReference type="RuleBase" id="RU361235"/>
    </source>
</evidence>
<dbReference type="InterPro" id="IPR019826">
    <property type="entry name" value="Carboxylesterase_B_AS"/>
</dbReference>
<organism evidence="6 7">
    <name type="scientific">Ancylostoma caninum</name>
    <name type="common">Dog hookworm</name>
    <dbReference type="NCBI Taxonomy" id="29170"/>
    <lineage>
        <taxon>Eukaryota</taxon>
        <taxon>Metazoa</taxon>
        <taxon>Ecdysozoa</taxon>
        <taxon>Nematoda</taxon>
        <taxon>Chromadorea</taxon>
        <taxon>Rhabditida</taxon>
        <taxon>Rhabditina</taxon>
        <taxon>Rhabditomorpha</taxon>
        <taxon>Strongyloidea</taxon>
        <taxon>Ancylostomatidae</taxon>
        <taxon>Ancylostomatinae</taxon>
        <taxon>Ancylostoma</taxon>
    </lineage>
</organism>
<keyword evidence="3 4" id="KW-0378">Hydrolase</keyword>
<comment type="caution">
    <text evidence="6">The sequence shown here is derived from an EMBL/GenBank/DDBJ whole genome shotgun (WGS) entry which is preliminary data.</text>
</comment>
<evidence type="ECO:0000256" key="3">
    <source>
        <dbReference type="ARBA" id="ARBA00022801"/>
    </source>
</evidence>
<dbReference type="InterPro" id="IPR029058">
    <property type="entry name" value="AB_hydrolase_fold"/>
</dbReference>
<protein>
    <recommendedName>
        <fullName evidence="4">Carboxylic ester hydrolase</fullName>
        <ecNumber evidence="4">3.1.1.-</ecNumber>
    </recommendedName>
</protein>
<dbReference type="InterPro" id="IPR050309">
    <property type="entry name" value="Type-B_Carboxylest/Lipase"/>
</dbReference>
<dbReference type="Pfam" id="PF00135">
    <property type="entry name" value="COesterase"/>
    <property type="match status" value="1"/>
</dbReference>
<sequence length="150" mass="16375">MCLGFLNARIDDKVEGNFGIWDQVMALQWIQANIKQFGGDPTRVTLMGESAGGAACSLLALSPKTQGLAQQAIIMSGSVTAGWAIHRHGTPSWSVENLVSYLRCEKTISGDYTWEVIGDEYTPEDLAQKKCNYQTDLITCLTVIQLTISS</sequence>
<dbReference type="Gene3D" id="3.40.50.1820">
    <property type="entry name" value="alpha/beta hydrolase"/>
    <property type="match status" value="1"/>
</dbReference>
<dbReference type="OrthoDB" id="19653at2759"/>
<accession>A0A368GLK8</accession>
<dbReference type="PANTHER" id="PTHR11559">
    <property type="entry name" value="CARBOXYLESTERASE"/>
    <property type="match status" value="1"/>
</dbReference>
<name>A0A368GLK8_ANCCA</name>
<evidence type="ECO:0000313" key="7">
    <source>
        <dbReference type="Proteomes" id="UP000252519"/>
    </source>
</evidence>
<evidence type="ECO:0000259" key="5">
    <source>
        <dbReference type="Pfam" id="PF00135"/>
    </source>
</evidence>
<dbReference type="Proteomes" id="UP000252519">
    <property type="component" value="Unassembled WGS sequence"/>
</dbReference>
<dbReference type="InterPro" id="IPR002018">
    <property type="entry name" value="CarbesteraseB"/>
</dbReference>
<keyword evidence="7" id="KW-1185">Reference proteome</keyword>
<dbReference type="AlphaFoldDB" id="A0A368GLK8"/>
<dbReference type="STRING" id="29170.A0A368GLK8"/>
<evidence type="ECO:0000256" key="2">
    <source>
        <dbReference type="ARBA" id="ARBA00022487"/>
    </source>
</evidence>
<feature type="domain" description="Carboxylesterase type B" evidence="5">
    <location>
        <begin position="3"/>
        <end position="107"/>
    </location>
</feature>
<evidence type="ECO:0000256" key="1">
    <source>
        <dbReference type="ARBA" id="ARBA00005964"/>
    </source>
</evidence>